<feature type="non-terminal residue" evidence="2">
    <location>
        <position position="1"/>
    </location>
</feature>
<dbReference type="EMBL" id="ML178879">
    <property type="protein sequence ID" value="TFK95624.1"/>
    <property type="molecule type" value="Genomic_DNA"/>
</dbReference>
<dbReference type="Proteomes" id="UP000305067">
    <property type="component" value="Unassembled WGS sequence"/>
</dbReference>
<sequence length="737" mass="82158">GRQTKLIRIVRQESLAAFTPVIQRLSANLSDVTQTRCACASGLLCGIVAFGLEESLARRSLKSMRKKHAVLVNALCVFFLTPITMPQMAELCAALTRCEGSCDMSDADVYYLHSGLSNNGPHVPQGQSESDFSEFVDLSFRMLVRLIVDLRPGALEMVYQGGHLEQVTDAHAENPNSNPKGYEEMDRFLVPNAEYTVGTCYRSFQLTACPIVLIFVDCCLKAFPARFCPAVVNQPGFVTITVDEVQRSVEEQLHRHANGDDCANLEIYKKRVTDCLGSVWAIITVLSDEKERRKCLGENGVALYRLLVDLIDLHEPRNVFAGIPVDNASEGDPDTQRFKTLDHTFHATRTLWRTLTSGASDEEENLNRHDFPLDYRVVAWTTGNDGRGELVTSGMRRSVFQQVLIRLVMRPRETVYSDSDKAEMFEKYELLVMEEAFKYLLEFTTRTGCANVDCWKKPGPLDAPLATCGGCGVHEHVNVVRGHTVVIRLASPPALIDPCARRSNAYVLLGKTCFHTKGTPTRTGLSCNCRLFEAFKNISADIAALDNPKALLQRDGFELTEGELRALENVPGILVEAERLGSELVRVNGRVAADILSTSNLSMATACAGFLAANNFPVLSSVRTSEHETSTVEDFIIRATVMRLMAQANIVKQLLDSEQKDLSVEEFGTFVKQPSYMGLVQGWEKRWSEELEGSQCIFVLHLYKTISSEFETYTWTWKCEHNKRVYDGSHGKVISAE</sequence>
<accession>A0A5C3Q0J3</accession>
<evidence type="ECO:0000256" key="1">
    <source>
        <dbReference type="SAM" id="Phobius"/>
    </source>
</evidence>
<name>A0A5C3Q0J3_9AGAR</name>
<keyword evidence="1" id="KW-0812">Transmembrane</keyword>
<keyword evidence="1" id="KW-1133">Transmembrane helix</keyword>
<evidence type="ECO:0000313" key="2">
    <source>
        <dbReference type="EMBL" id="TFK95624.1"/>
    </source>
</evidence>
<dbReference type="AlphaFoldDB" id="A0A5C3Q0J3"/>
<reference evidence="2 3" key="1">
    <citation type="journal article" date="2019" name="Nat. Ecol. Evol.">
        <title>Megaphylogeny resolves global patterns of mushroom evolution.</title>
        <authorList>
            <person name="Varga T."/>
            <person name="Krizsan K."/>
            <person name="Foldi C."/>
            <person name="Dima B."/>
            <person name="Sanchez-Garcia M."/>
            <person name="Sanchez-Ramirez S."/>
            <person name="Szollosi G.J."/>
            <person name="Szarkandi J.G."/>
            <person name="Papp V."/>
            <person name="Albert L."/>
            <person name="Andreopoulos W."/>
            <person name="Angelini C."/>
            <person name="Antonin V."/>
            <person name="Barry K.W."/>
            <person name="Bougher N.L."/>
            <person name="Buchanan P."/>
            <person name="Buyck B."/>
            <person name="Bense V."/>
            <person name="Catcheside P."/>
            <person name="Chovatia M."/>
            <person name="Cooper J."/>
            <person name="Damon W."/>
            <person name="Desjardin D."/>
            <person name="Finy P."/>
            <person name="Geml J."/>
            <person name="Haridas S."/>
            <person name="Hughes K."/>
            <person name="Justo A."/>
            <person name="Karasinski D."/>
            <person name="Kautmanova I."/>
            <person name="Kiss B."/>
            <person name="Kocsube S."/>
            <person name="Kotiranta H."/>
            <person name="LaButti K.M."/>
            <person name="Lechner B.E."/>
            <person name="Liimatainen K."/>
            <person name="Lipzen A."/>
            <person name="Lukacs Z."/>
            <person name="Mihaltcheva S."/>
            <person name="Morgado L.N."/>
            <person name="Niskanen T."/>
            <person name="Noordeloos M.E."/>
            <person name="Ohm R.A."/>
            <person name="Ortiz-Santana B."/>
            <person name="Ovrebo C."/>
            <person name="Racz N."/>
            <person name="Riley R."/>
            <person name="Savchenko A."/>
            <person name="Shiryaev A."/>
            <person name="Soop K."/>
            <person name="Spirin V."/>
            <person name="Szebenyi C."/>
            <person name="Tomsovsky M."/>
            <person name="Tulloss R.E."/>
            <person name="Uehling J."/>
            <person name="Grigoriev I.V."/>
            <person name="Vagvolgyi C."/>
            <person name="Papp T."/>
            <person name="Martin F.M."/>
            <person name="Miettinen O."/>
            <person name="Hibbett D.S."/>
            <person name="Nagy L.G."/>
        </authorList>
    </citation>
    <scope>NUCLEOTIDE SEQUENCE [LARGE SCALE GENOMIC DNA]</scope>
    <source>
        <strain evidence="2 3">CBS 309.79</strain>
    </source>
</reference>
<feature type="transmembrane region" description="Helical" evidence="1">
    <location>
        <begin position="68"/>
        <end position="89"/>
    </location>
</feature>
<evidence type="ECO:0000313" key="3">
    <source>
        <dbReference type="Proteomes" id="UP000305067"/>
    </source>
</evidence>
<proteinExistence type="predicted"/>
<keyword evidence="3" id="KW-1185">Reference proteome</keyword>
<organism evidence="2 3">
    <name type="scientific">Pterulicium gracile</name>
    <dbReference type="NCBI Taxonomy" id="1884261"/>
    <lineage>
        <taxon>Eukaryota</taxon>
        <taxon>Fungi</taxon>
        <taxon>Dikarya</taxon>
        <taxon>Basidiomycota</taxon>
        <taxon>Agaricomycotina</taxon>
        <taxon>Agaricomycetes</taxon>
        <taxon>Agaricomycetidae</taxon>
        <taxon>Agaricales</taxon>
        <taxon>Pleurotineae</taxon>
        <taxon>Pterulaceae</taxon>
        <taxon>Pterulicium</taxon>
    </lineage>
</organism>
<keyword evidence="1" id="KW-0472">Membrane</keyword>
<protein>
    <submittedName>
        <fullName evidence="2">Uncharacterized protein</fullName>
    </submittedName>
</protein>
<gene>
    <name evidence="2" type="ORF">BDV98DRAFT_641125</name>
</gene>